<accession>A0A552FZI1</accession>
<reference evidence="1 2" key="1">
    <citation type="submission" date="2019-01" db="EMBL/GenBank/DDBJ databases">
        <title>Coherence of Microcystis species and biogeography revealed through population genomics.</title>
        <authorList>
            <person name="Perez-Carrascal O.M."/>
            <person name="Terrat Y."/>
            <person name="Giani A."/>
            <person name="Fortin N."/>
            <person name="Tromas N."/>
            <person name="Shapiro B.J."/>
        </authorList>
    </citation>
    <scope>NUCLEOTIDE SEQUENCE [LARGE SCALE GENOMIC DNA]</scope>
    <source>
        <strain evidence="1">Ma_QC_Ca_00000000_S207</strain>
    </source>
</reference>
<sequence>MVRYEFSGFREQATVASRHLYESGISVLLDFLGILNSRFVNAGRLKRAGQESLSHETIYQMIYQNYRDCGEHQEYLDGQTRKKKESKRGEK</sequence>
<protein>
    <submittedName>
        <fullName evidence="1">Uncharacterized protein</fullName>
    </submittedName>
</protein>
<gene>
    <name evidence="1" type="ORF">EWV91_04240</name>
</gene>
<organism evidence="1 2">
    <name type="scientific">Microcystis aeruginosa Ma_QC_Ca_00000000_S207</name>
    <dbReference type="NCBI Taxonomy" id="2486251"/>
    <lineage>
        <taxon>Bacteria</taxon>
        <taxon>Bacillati</taxon>
        <taxon>Cyanobacteriota</taxon>
        <taxon>Cyanophyceae</taxon>
        <taxon>Oscillatoriophycideae</taxon>
        <taxon>Chroococcales</taxon>
        <taxon>Microcystaceae</taxon>
        <taxon>Microcystis</taxon>
    </lineage>
</organism>
<dbReference type="AlphaFoldDB" id="A0A552FZI1"/>
<evidence type="ECO:0000313" key="1">
    <source>
        <dbReference type="EMBL" id="TRU52135.1"/>
    </source>
</evidence>
<evidence type="ECO:0000313" key="2">
    <source>
        <dbReference type="Proteomes" id="UP000320293"/>
    </source>
</evidence>
<name>A0A552FZI1_MICAE</name>
<dbReference type="Proteomes" id="UP000320293">
    <property type="component" value="Unassembled WGS sequence"/>
</dbReference>
<comment type="caution">
    <text evidence="1">The sequence shown here is derived from an EMBL/GenBank/DDBJ whole genome shotgun (WGS) entry which is preliminary data.</text>
</comment>
<proteinExistence type="predicted"/>
<dbReference type="EMBL" id="SFBF01000074">
    <property type="protein sequence ID" value="TRU52135.1"/>
    <property type="molecule type" value="Genomic_DNA"/>
</dbReference>